<proteinExistence type="predicted"/>
<dbReference type="PRINTS" id="PR00598">
    <property type="entry name" value="HTHMARR"/>
</dbReference>
<reference evidence="2 3" key="1">
    <citation type="journal article" date="2021" name="Int. J. Syst. Evol. Microbiol.">
        <title>Reticulibacter mediterranei gen. nov., sp. nov., within the new family Reticulibacteraceae fam. nov., and Ktedonospora formicarum gen. nov., sp. nov., Ktedonobacter robiniae sp. nov., Dictyobacter formicarum sp. nov. and Dictyobacter arantiisoli sp. nov., belonging to the class Ktedonobacteria.</title>
        <authorList>
            <person name="Yabe S."/>
            <person name="Zheng Y."/>
            <person name="Wang C.M."/>
            <person name="Sakai Y."/>
            <person name="Abe K."/>
            <person name="Yokota A."/>
            <person name="Donadio S."/>
            <person name="Cavaletti L."/>
            <person name="Monciardini P."/>
        </authorList>
    </citation>
    <scope>NUCLEOTIDE SEQUENCE [LARGE SCALE GENOMIC DNA]</scope>
    <source>
        <strain evidence="2 3">SOSP1-30</strain>
    </source>
</reference>
<accession>A0ABQ3UXR8</accession>
<dbReference type="SUPFAM" id="SSF46785">
    <property type="entry name" value="Winged helix' DNA-binding domain"/>
    <property type="match status" value="1"/>
</dbReference>
<feature type="domain" description="HTH marR-type" evidence="1">
    <location>
        <begin position="45"/>
        <end position="172"/>
    </location>
</feature>
<evidence type="ECO:0000313" key="3">
    <source>
        <dbReference type="Proteomes" id="UP000654345"/>
    </source>
</evidence>
<dbReference type="Pfam" id="PF01047">
    <property type="entry name" value="MarR"/>
    <property type="match status" value="1"/>
</dbReference>
<dbReference type="SMART" id="SM00347">
    <property type="entry name" value="HTH_MARR"/>
    <property type="match status" value="1"/>
</dbReference>
<dbReference type="Gene3D" id="1.10.10.10">
    <property type="entry name" value="Winged helix-like DNA-binding domain superfamily/Winged helix DNA-binding domain"/>
    <property type="match status" value="1"/>
</dbReference>
<dbReference type="InterPro" id="IPR036390">
    <property type="entry name" value="WH_DNA-bd_sf"/>
</dbReference>
<dbReference type="CDD" id="cd00090">
    <property type="entry name" value="HTH_ARSR"/>
    <property type="match status" value="1"/>
</dbReference>
<sequence length="181" mass="20572">MHLALSGSLSLDPLRKQLNLRIIDLNIKTFDIQMRKDTVHTYMETEHLAEELLTLTRIIRPLRTAEMTPQQYWLMRYLDKHGPASLGELAHGLGISPGSATTACKRLEKAELITRQRRTDDERVVHIALTEQGEALIEAGRKRRRTVLMSLLGELSAEEQEQLQHLIGRLLEVAEAQGFGE</sequence>
<dbReference type="InterPro" id="IPR039422">
    <property type="entry name" value="MarR/SlyA-like"/>
</dbReference>
<evidence type="ECO:0000313" key="2">
    <source>
        <dbReference type="EMBL" id="GHO57170.1"/>
    </source>
</evidence>
<dbReference type="InterPro" id="IPR036388">
    <property type="entry name" value="WH-like_DNA-bd_sf"/>
</dbReference>
<organism evidence="2 3">
    <name type="scientific">Ktedonobacter robiniae</name>
    <dbReference type="NCBI Taxonomy" id="2778365"/>
    <lineage>
        <taxon>Bacteria</taxon>
        <taxon>Bacillati</taxon>
        <taxon>Chloroflexota</taxon>
        <taxon>Ktedonobacteria</taxon>
        <taxon>Ktedonobacterales</taxon>
        <taxon>Ktedonobacteraceae</taxon>
        <taxon>Ktedonobacter</taxon>
    </lineage>
</organism>
<gene>
    <name evidence="2" type="ORF">KSB_56450</name>
</gene>
<dbReference type="EMBL" id="BNJG01000002">
    <property type="protein sequence ID" value="GHO57170.1"/>
    <property type="molecule type" value="Genomic_DNA"/>
</dbReference>
<dbReference type="Proteomes" id="UP000654345">
    <property type="component" value="Unassembled WGS sequence"/>
</dbReference>
<dbReference type="PANTHER" id="PTHR33164">
    <property type="entry name" value="TRANSCRIPTIONAL REGULATOR, MARR FAMILY"/>
    <property type="match status" value="1"/>
</dbReference>
<dbReference type="InterPro" id="IPR011991">
    <property type="entry name" value="ArsR-like_HTH"/>
</dbReference>
<comment type="caution">
    <text evidence="2">The sequence shown here is derived from an EMBL/GenBank/DDBJ whole genome shotgun (WGS) entry which is preliminary data.</text>
</comment>
<evidence type="ECO:0000259" key="1">
    <source>
        <dbReference type="PROSITE" id="PS50995"/>
    </source>
</evidence>
<name>A0ABQ3UXR8_9CHLR</name>
<protein>
    <recommendedName>
        <fullName evidence="1">HTH marR-type domain-containing protein</fullName>
    </recommendedName>
</protein>
<dbReference type="PROSITE" id="PS50995">
    <property type="entry name" value="HTH_MARR_2"/>
    <property type="match status" value="1"/>
</dbReference>
<keyword evidence="3" id="KW-1185">Reference proteome</keyword>
<dbReference type="InterPro" id="IPR000835">
    <property type="entry name" value="HTH_MarR-typ"/>
</dbReference>
<dbReference type="PANTHER" id="PTHR33164:SF99">
    <property type="entry name" value="MARR FAMILY REGULATORY PROTEIN"/>
    <property type="match status" value="1"/>
</dbReference>